<accession>A0AAW1K8T3</accession>
<feature type="repeat" description="Solcar" evidence="9">
    <location>
        <begin position="70"/>
        <end position="159"/>
    </location>
</feature>
<evidence type="ECO:0000256" key="11">
    <source>
        <dbReference type="RuleBase" id="RU368008"/>
    </source>
</evidence>
<evidence type="ECO:0000256" key="3">
    <source>
        <dbReference type="ARBA" id="ARBA00022448"/>
    </source>
</evidence>
<keyword evidence="7 9" id="KW-0472">Membrane</keyword>
<evidence type="ECO:0000256" key="1">
    <source>
        <dbReference type="ARBA" id="ARBA00004141"/>
    </source>
</evidence>
<evidence type="ECO:0000256" key="12">
    <source>
        <dbReference type="SAM" id="MobiDB-lite"/>
    </source>
</evidence>
<feature type="repeat" description="Solcar" evidence="9">
    <location>
        <begin position="278"/>
        <end position="365"/>
    </location>
</feature>
<evidence type="ECO:0000256" key="5">
    <source>
        <dbReference type="ARBA" id="ARBA00022737"/>
    </source>
</evidence>
<evidence type="ECO:0000313" key="13">
    <source>
        <dbReference type="EMBL" id="KAK9714679.1"/>
    </source>
</evidence>
<sequence length="375" mass="41227">MGDWKPEQVFVTQSLSGSSYILNRNTLIHNLITMPLHQSNGNPTHLPNNSINQSSTSVKSSTDDAVKKGGLKAYKYLPSFVAGTAVAPLERVYTLMQCQNGLVSTGRISSPYKGMKDCFLRTIRHEGFFSLWRGNSVNVYTMCGLQAAAFLGPKEEDLHSSIMSDVPAGVFAAIIMVSSVFIYPVQYAQARLINDVTRVSGIQFTLDSTAKTMTNNAAHRQFSSALDVIKKTLMSDGFGGLYRGYTIFCLGSFAYVKAYRAIAESYQTYTKEKPSQMQTFWAEMAPPYMMAVAIPVALYPIGTVSKRMMITSGEVNKYKGPVDALIKILRKEGVCSLYKGLTPFCIWNISRVSTALLIFKLLGISGVEVSTSISM</sequence>
<feature type="repeat" description="Solcar" evidence="9">
    <location>
        <begin position="160"/>
        <end position="269"/>
    </location>
</feature>
<dbReference type="InterPro" id="IPR002113">
    <property type="entry name" value="ADT_euk_type"/>
</dbReference>
<comment type="caution">
    <text evidence="13">The sequence shown here is derived from an EMBL/GenBank/DDBJ whole genome shotgun (WGS) entry which is preliminary data.</text>
</comment>
<dbReference type="AlphaFoldDB" id="A0AAW1K8T3"/>
<dbReference type="GO" id="GO:1990544">
    <property type="term" value="P:mitochondrial ATP transmembrane transport"/>
    <property type="evidence" value="ECO:0007669"/>
    <property type="project" value="InterPro"/>
</dbReference>
<keyword evidence="14" id="KW-1185">Reference proteome</keyword>
<keyword evidence="3 10" id="KW-0813">Transport</keyword>
<dbReference type="Gene3D" id="1.50.40.10">
    <property type="entry name" value="Mitochondrial carrier domain"/>
    <property type="match status" value="1"/>
</dbReference>
<dbReference type="PANTHER" id="PTHR45635">
    <property type="entry name" value="ADP,ATP CARRIER PROTEIN 1-RELATED-RELATED"/>
    <property type="match status" value="1"/>
</dbReference>
<organism evidence="13 14">
    <name type="scientific">Saponaria officinalis</name>
    <name type="common">Common soapwort</name>
    <name type="synonym">Lychnis saponaria</name>
    <dbReference type="NCBI Taxonomy" id="3572"/>
    <lineage>
        <taxon>Eukaryota</taxon>
        <taxon>Viridiplantae</taxon>
        <taxon>Streptophyta</taxon>
        <taxon>Embryophyta</taxon>
        <taxon>Tracheophyta</taxon>
        <taxon>Spermatophyta</taxon>
        <taxon>Magnoliopsida</taxon>
        <taxon>eudicotyledons</taxon>
        <taxon>Gunneridae</taxon>
        <taxon>Pentapetalae</taxon>
        <taxon>Caryophyllales</taxon>
        <taxon>Caryophyllaceae</taxon>
        <taxon>Caryophylleae</taxon>
        <taxon>Saponaria</taxon>
    </lineage>
</organism>
<proteinExistence type="inferred from homology"/>
<dbReference type="SUPFAM" id="SSF103506">
    <property type="entry name" value="Mitochondrial carrier"/>
    <property type="match status" value="1"/>
</dbReference>
<comment type="caution">
    <text evidence="11">Lacks conserved residue(s) required for the propagation of feature annotation.</text>
</comment>
<feature type="region of interest" description="Disordered" evidence="12">
    <location>
        <begin position="39"/>
        <end position="62"/>
    </location>
</feature>
<evidence type="ECO:0000256" key="10">
    <source>
        <dbReference type="RuleBase" id="RU000488"/>
    </source>
</evidence>
<keyword evidence="4 9" id="KW-0812">Transmembrane</keyword>
<dbReference type="GO" id="GO:0140021">
    <property type="term" value="P:mitochondrial ADP transmembrane transport"/>
    <property type="evidence" value="ECO:0007669"/>
    <property type="project" value="InterPro"/>
</dbReference>
<gene>
    <name evidence="13" type="ORF">RND81_06G111600</name>
</gene>
<dbReference type="InterPro" id="IPR023395">
    <property type="entry name" value="MCP_dom_sf"/>
</dbReference>
<dbReference type="PANTHER" id="PTHR45635:SF23">
    <property type="entry name" value="ADP_ATP TRANSLOCASE"/>
    <property type="match status" value="1"/>
</dbReference>
<reference evidence="13" key="1">
    <citation type="submission" date="2024-03" db="EMBL/GenBank/DDBJ databases">
        <title>WGS assembly of Saponaria officinalis var. Norfolk2.</title>
        <authorList>
            <person name="Jenkins J."/>
            <person name="Shu S."/>
            <person name="Grimwood J."/>
            <person name="Barry K."/>
            <person name="Goodstein D."/>
            <person name="Schmutz J."/>
            <person name="Leebens-Mack J."/>
            <person name="Osbourn A."/>
        </authorList>
    </citation>
    <scope>NUCLEOTIDE SEQUENCE [LARGE SCALE GENOMIC DNA]</scope>
    <source>
        <strain evidence="13">JIC</strain>
    </source>
</reference>
<feature type="transmembrane region" description="Helical" evidence="11">
    <location>
        <begin position="279"/>
        <end position="299"/>
    </location>
</feature>
<evidence type="ECO:0000256" key="6">
    <source>
        <dbReference type="ARBA" id="ARBA00022989"/>
    </source>
</evidence>
<comment type="subcellular location">
    <subcellularLocation>
        <location evidence="1 11">Membrane</location>
        <topology evidence="1 11">Multi-pass membrane protein</topology>
    </subcellularLocation>
</comment>
<dbReference type="InterPro" id="IPR018108">
    <property type="entry name" value="MCP_transmembrane"/>
</dbReference>
<evidence type="ECO:0000313" key="14">
    <source>
        <dbReference type="Proteomes" id="UP001443914"/>
    </source>
</evidence>
<dbReference type="PROSITE" id="PS50920">
    <property type="entry name" value="SOLCAR"/>
    <property type="match status" value="3"/>
</dbReference>
<comment type="function">
    <text evidence="11">Catalyzes the exchange of ADP and ATP across the membrane.</text>
</comment>
<keyword evidence="6 11" id="KW-1133">Transmembrane helix</keyword>
<dbReference type="GO" id="GO:0005471">
    <property type="term" value="F:ATP:ADP antiporter activity"/>
    <property type="evidence" value="ECO:0007669"/>
    <property type="project" value="UniProtKB-UniRule"/>
</dbReference>
<dbReference type="GO" id="GO:0005743">
    <property type="term" value="C:mitochondrial inner membrane"/>
    <property type="evidence" value="ECO:0007669"/>
    <property type="project" value="InterPro"/>
</dbReference>
<dbReference type="Proteomes" id="UP001443914">
    <property type="component" value="Unassembled WGS sequence"/>
</dbReference>
<feature type="transmembrane region" description="Helical" evidence="11">
    <location>
        <begin position="240"/>
        <end position="259"/>
    </location>
</feature>
<evidence type="ECO:0000256" key="4">
    <source>
        <dbReference type="ARBA" id="ARBA00022692"/>
    </source>
</evidence>
<comment type="subunit">
    <text evidence="11">Monomer.</text>
</comment>
<evidence type="ECO:0000256" key="2">
    <source>
        <dbReference type="ARBA" id="ARBA00006375"/>
    </source>
</evidence>
<evidence type="ECO:0000256" key="9">
    <source>
        <dbReference type="PROSITE-ProRule" id="PRU00282"/>
    </source>
</evidence>
<dbReference type="Pfam" id="PF00153">
    <property type="entry name" value="Mito_carr"/>
    <property type="match status" value="3"/>
</dbReference>
<name>A0AAW1K8T3_SAPOF</name>
<feature type="compositionally biased region" description="Polar residues" evidence="12">
    <location>
        <begin position="39"/>
        <end position="60"/>
    </location>
</feature>
<evidence type="ECO:0000256" key="7">
    <source>
        <dbReference type="ARBA" id="ARBA00023136"/>
    </source>
</evidence>
<dbReference type="InterPro" id="IPR002067">
    <property type="entry name" value="MCP"/>
</dbReference>
<protein>
    <recommendedName>
        <fullName evidence="11">ADP/ATP translocase</fullName>
    </recommendedName>
    <alternativeName>
        <fullName evidence="11">ADP,ATP carrier protein</fullName>
    </alternativeName>
</protein>
<keyword evidence="5" id="KW-0677">Repeat</keyword>
<feature type="transmembrane region" description="Helical" evidence="11">
    <location>
        <begin position="166"/>
        <end position="185"/>
    </location>
</feature>
<comment type="similarity">
    <text evidence="2 10">Belongs to the mitochondrial carrier (TC 2.A.29) family.</text>
</comment>
<dbReference type="EMBL" id="JBDFQZ010000006">
    <property type="protein sequence ID" value="KAK9714679.1"/>
    <property type="molecule type" value="Genomic_DNA"/>
</dbReference>
<dbReference type="PRINTS" id="PR00926">
    <property type="entry name" value="MITOCARRIER"/>
</dbReference>
<evidence type="ECO:0000256" key="8">
    <source>
        <dbReference type="ARBA" id="ARBA00024143"/>
    </source>
</evidence>
<comment type="catalytic activity">
    <reaction evidence="8">
        <text>ADP(in) + ATP(out) = ADP(out) + ATP(in)</text>
        <dbReference type="Rhea" id="RHEA:34999"/>
        <dbReference type="ChEBI" id="CHEBI:30616"/>
        <dbReference type="ChEBI" id="CHEBI:456216"/>
    </reaction>
    <physiologicalReaction direction="left-to-right" evidence="8">
        <dbReference type="Rhea" id="RHEA:35000"/>
    </physiologicalReaction>
</comment>